<comment type="subcellular location">
    <subcellularLocation>
        <location evidence="1 12">Cytoplasm</location>
    </subcellularLocation>
</comment>
<dbReference type="AlphaFoldDB" id="A0A5R9J4R7"/>
<dbReference type="EC" id="2.1.1.193" evidence="3 12"/>
<keyword evidence="6 12" id="KW-0698">rRNA processing</keyword>
<evidence type="ECO:0000256" key="10">
    <source>
        <dbReference type="ARBA" id="ARBA00025699"/>
    </source>
</evidence>
<evidence type="ECO:0000256" key="11">
    <source>
        <dbReference type="ARBA" id="ARBA00047944"/>
    </source>
</evidence>
<dbReference type="Pfam" id="PF20260">
    <property type="entry name" value="PUA_4"/>
    <property type="match status" value="1"/>
</dbReference>
<keyword evidence="8 12" id="KW-0808">Transferase</keyword>
<dbReference type="SUPFAM" id="SSF75217">
    <property type="entry name" value="alpha/beta knot"/>
    <property type="match status" value="1"/>
</dbReference>
<dbReference type="InterPro" id="IPR006700">
    <property type="entry name" value="RsmE"/>
</dbReference>
<protein>
    <recommendedName>
        <fullName evidence="4 12">Ribosomal RNA small subunit methyltransferase E</fullName>
        <ecNumber evidence="3 12">2.1.1.193</ecNumber>
    </recommendedName>
</protein>
<organism evidence="15 16">
    <name type="scientific">Lichenicoccus roseus</name>
    <dbReference type="NCBI Taxonomy" id="2683649"/>
    <lineage>
        <taxon>Bacteria</taxon>
        <taxon>Pseudomonadati</taxon>
        <taxon>Pseudomonadota</taxon>
        <taxon>Alphaproteobacteria</taxon>
        <taxon>Acetobacterales</taxon>
        <taxon>Acetobacteraceae</taxon>
        <taxon>Lichenicoccus</taxon>
    </lineage>
</organism>
<evidence type="ECO:0000256" key="4">
    <source>
        <dbReference type="ARBA" id="ARBA00013673"/>
    </source>
</evidence>
<dbReference type="Gene3D" id="2.40.240.20">
    <property type="entry name" value="Hypothetical PUA domain-like, domain 1"/>
    <property type="match status" value="1"/>
</dbReference>
<sequence length="249" mass="26699">MQDRPRLHVHPDAALLQANASVPMREDQAHYLGAVLRRGAGDAVRLFNQRDGEWEASIGQLHKRGRGDFLLSHQVRPSCDEGGPVLLFAPLKRDATDLVVRMATELGVRAIRPVLTERTNTGRVNLDRLRAIATEAAEQCERLSVPDLLEPVRLPDLLGGWPPDAPIWAAIERSAAVGGPTALGAALLIGPEGGFTPHELDLLRSRPFVAAVSLGGRILRADTAVAAGLACLQAGRERWGLVPEGAASL</sequence>
<dbReference type="NCBIfam" id="TIGR00046">
    <property type="entry name" value="RsmE family RNA methyltransferase"/>
    <property type="match status" value="1"/>
</dbReference>
<evidence type="ECO:0000259" key="13">
    <source>
        <dbReference type="Pfam" id="PF04452"/>
    </source>
</evidence>
<dbReference type="NCBIfam" id="NF008696">
    <property type="entry name" value="PRK11713.3-5"/>
    <property type="match status" value="1"/>
</dbReference>
<dbReference type="Proteomes" id="UP000305654">
    <property type="component" value="Unassembled WGS sequence"/>
</dbReference>
<feature type="domain" description="Ribosomal RNA small subunit methyltransferase E PUA-like" evidence="14">
    <location>
        <begin position="26"/>
        <end position="63"/>
    </location>
</feature>
<keyword evidence="5 12" id="KW-0963">Cytoplasm</keyword>
<dbReference type="OrthoDB" id="9815641at2"/>
<dbReference type="EMBL" id="VCDI01000005">
    <property type="protein sequence ID" value="TLU71853.1"/>
    <property type="molecule type" value="Genomic_DNA"/>
</dbReference>
<dbReference type="GO" id="GO:0070475">
    <property type="term" value="P:rRNA base methylation"/>
    <property type="evidence" value="ECO:0007669"/>
    <property type="project" value="TreeGrafter"/>
</dbReference>
<evidence type="ECO:0000256" key="1">
    <source>
        <dbReference type="ARBA" id="ARBA00004496"/>
    </source>
</evidence>
<feature type="domain" description="Ribosomal RNA small subunit methyltransferase E methyltransferase" evidence="13">
    <location>
        <begin position="86"/>
        <end position="233"/>
    </location>
</feature>
<dbReference type="InterPro" id="IPR046886">
    <property type="entry name" value="RsmE_MTase_dom"/>
</dbReference>
<proteinExistence type="inferred from homology"/>
<evidence type="ECO:0000256" key="3">
    <source>
        <dbReference type="ARBA" id="ARBA00012328"/>
    </source>
</evidence>
<evidence type="ECO:0000256" key="6">
    <source>
        <dbReference type="ARBA" id="ARBA00022552"/>
    </source>
</evidence>
<dbReference type="CDD" id="cd18084">
    <property type="entry name" value="RsmE-like"/>
    <property type="match status" value="1"/>
</dbReference>
<keyword evidence="7 12" id="KW-0489">Methyltransferase</keyword>
<evidence type="ECO:0000259" key="14">
    <source>
        <dbReference type="Pfam" id="PF20260"/>
    </source>
</evidence>
<keyword evidence="16" id="KW-1185">Reference proteome</keyword>
<evidence type="ECO:0000256" key="7">
    <source>
        <dbReference type="ARBA" id="ARBA00022603"/>
    </source>
</evidence>
<name>A0A5R9J4R7_9PROT</name>
<dbReference type="InterPro" id="IPR029026">
    <property type="entry name" value="tRNA_m1G_MTases_N"/>
</dbReference>
<gene>
    <name evidence="15" type="ORF">FE263_15485</name>
</gene>
<evidence type="ECO:0000256" key="9">
    <source>
        <dbReference type="ARBA" id="ARBA00022691"/>
    </source>
</evidence>
<dbReference type="GO" id="GO:0005737">
    <property type="term" value="C:cytoplasm"/>
    <property type="evidence" value="ECO:0007669"/>
    <property type="project" value="UniProtKB-SubCell"/>
</dbReference>
<evidence type="ECO:0000313" key="15">
    <source>
        <dbReference type="EMBL" id="TLU71853.1"/>
    </source>
</evidence>
<dbReference type="PANTHER" id="PTHR30027">
    <property type="entry name" value="RIBOSOMAL RNA SMALL SUBUNIT METHYLTRANSFERASE E"/>
    <property type="match status" value="1"/>
</dbReference>
<dbReference type="InterPro" id="IPR029028">
    <property type="entry name" value="Alpha/beta_knot_MTases"/>
</dbReference>
<evidence type="ECO:0000256" key="8">
    <source>
        <dbReference type="ARBA" id="ARBA00022679"/>
    </source>
</evidence>
<dbReference type="RefSeq" id="WP_138326923.1">
    <property type="nucleotide sequence ID" value="NZ_VCDI01000005.1"/>
</dbReference>
<keyword evidence="9 12" id="KW-0949">S-adenosyl-L-methionine</keyword>
<dbReference type="PIRSF" id="PIRSF015601">
    <property type="entry name" value="MTase_slr0722"/>
    <property type="match status" value="1"/>
</dbReference>
<evidence type="ECO:0000313" key="16">
    <source>
        <dbReference type="Proteomes" id="UP000305654"/>
    </source>
</evidence>
<dbReference type="PANTHER" id="PTHR30027:SF3">
    <property type="entry name" value="16S RRNA (URACIL(1498)-N(3))-METHYLTRANSFERASE"/>
    <property type="match status" value="1"/>
</dbReference>
<comment type="caution">
    <text evidence="15">The sequence shown here is derived from an EMBL/GenBank/DDBJ whole genome shotgun (WGS) entry which is preliminary data.</text>
</comment>
<dbReference type="Pfam" id="PF04452">
    <property type="entry name" value="Methyltrans_RNA"/>
    <property type="match status" value="1"/>
</dbReference>
<comment type="catalytic activity">
    <reaction evidence="11 12">
        <text>uridine(1498) in 16S rRNA + S-adenosyl-L-methionine = N(3)-methyluridine(1498) in 16S rRNA + S-adenosyl-L-homocysteine + H(+)</text>
        <dbReference type="Rhea" id="RHEA:42920"/>
        <dbReference type="Rhea" id="RHEA-COMP:10283"/>
        <dbReference type="Rhea" id="RHEA-COMP:10284"/>
        <dbReference type="ChEBI" id="CHEBI:15378"/>
        <dbReference type="ChEBI" id="CHEBI:57856"/>
        <dbReference type="ChEBI" id="CHEBI:59789"/>
        <dbReference type="ChEBI" id="CHEBI:65315"/>
        <dbReference type="ChEBI" id="CHEBI:74502"/>
        <dbReference type="EC" id="2.1.1.193"/>
    </reaction>
</comment>
<accession>A0A5R9J4R7</accession>
<evidence type="ECO:0000256" key="12">
    <source>
        <dbReference type="PIRNR" id="PIRNR015601"/>
    </source>
</evidence>
<comment type="function">
    <text evidence="10 12">Specifically methylates the N3 position of the uracil ring of uridine 1498 (m3U1498) in 16S rRNA. Acts on the fully assembled 30S ribosomal subunit.</text>
</comment>
<dbReference type="GO" id="GO:0070042">
    <property type="term" value="F:rRNA (uridine-N3-)-methyltransferase activity"/>
    <property type="evidence" value="ECO:0007669"/>
    <property type="project" value="TreeGrafter"/>
</dbReference>
<evidence type="ECO:0000256" key="2">
    <source>
        <dbReference type="ARBA" id="ARBA00005528"/>
    </source>
</evidence>
<dbReference type="InterPro" id="IPR046887">
    <property type="entry name" value="RsmE_PUA-like"/>
</dbReference>
<reference evidence="15 16" key="1">
    <citation type="submission" date="2019-05" db="EMBL/GenBank/DDBJ databases">
        <authorList>
            <person name="Pankratov T."/>
            <person name="Grouzdev D."/>
        </authorList>
    </citation>
    <scope>NUCLEOTIDE SEQUENCE [LARGE SCALE GENOMIC DNA]</scope>
    <source>
        <strain evidence="15 16">KEBCLARHB70R</strain>
    </source>
</reference>
<dbReference type="SUPFAM" id="SSF88697">
    <property type="entry name" value="PUA domain-like"/>
    <property type="match status" value="1"/>
</dbReference>
<dbReference type="InterPro" id="IPR015947">
    <property type="entry name" value="PUA-like_sf"/>
</dbReference>
<dbReference type="Gene3D" id="3.40.1280.10">
    <property type="match status" value="1"/>
</dbReference>
<evidence type="ECO:0000256" key="5">
    <source>
        <dbReference type="ARBA" id="ARBA00022490"/>
    </source>
</evidence>
<comment type="similarity">
    <text evidence="2 12">Belongs to the RNA methyltransferase RsmE family.</text>
</comment>